<comment type="caution">
    <text evidence="1">The sequence shown here is derived from an EMBL/GenBank/DDBJ whole genome shotgun (WGS) entry which is preliminary data.</text>
</comment>
<sequence length="341" mass="39029">MAGGNRLSRIYFPYGQLQREVYHSLWIRPVTGQLCVDLSLGQESQQSANNLLDVARQDSILRLENISLDDPSAEALVISSIDEGKYHTLCSAHPRAKWRWLSISPRLPISHWLALCQLDYTQRTLFMITKPLTFGPEAELVWKIPPERAVEVLPNSWMRYDARQAYNLDLAFWANYIFSKLQMTSDFEDYVLLTQIYSGLRCLPNPSNSPVPEGYLFVCPADNFRIGQHSFKCPDCPAYWSLDPSGAVPLSPDDAKILGFPIIHTETLLCRNFWNKDFYEGLRQFHAGKGFNPDSQDMVRDHGYPLFDLSSEEDPPLAYVEGTWWCNLKDPARCQGLGHYL</sequence>
<reference evidence="1" key="1">
    <citation type="submission" date="2020-05" db="EMBL/GenBank/DDBJ databases">
        <title>Mycena genomes resolve the evolution of fungal bioluminescence.</title>
        <authorList>
            <person name="Tsai I.J."/>
        </authorList>
    </citation>
    <scope>NUCLEOTIDE SEQUENCE</scope>
    <source>
        <strain evidence="1">160909Yilan</strain>
    </source>
</reference>
<dbReference type="EMBL" id="JACAZH010000035">
    <property type="protein sequence ID" value="KAF7337212.1"/>
    <property type="molecule type" value="Genomic_DNA"/>
</dbReference>
<dbReference type="AlphaFoldDB" id="A0A8H7CII0"/>
<evidence type="ECO:0000313" key="2">
    <source>
        <dbReference type="Proteomes" id="UP000623467"/>
    </source>
</evidence>
<name>A0A8H7CII0_9AGAR</name>
<proteinExistence type="predicted"/>
<evidence type="ECO:0000313" key="1">
    <source>
        <dbReference type="EMBL" id="KAF7337212.1"/>
    </source>
</evidence>
<accession>A0A8H7CII0</accession>
<dbReference type="OrthoDB" id="2983964at2759"/>
<organism evidence="1 2">
    <name type="scientific">Mycena sanguinolenta</name>
    <dbReference type="NCBI Taxonomy" id="230812"/>
    <lineage>
        <taxon>Eukaryota</taxon>
        <taxon>Fungi</taxon>
        <taxon>Dikarya</taxon>
        <taxon>Basidiomycota</taxon>
        <taxon>Agaricomycotina</taxon>
        <taxon>Agaricomycetes</taxon>
        <taxon>Agaricomycetidae</taxon>
        <taxon>Agaricales</taxon>
        <taxon>Marasmiineae</taxon>
        <taxon>Mycenaceae</taxon>
        <taxon>Mycena</taxon>
    </lineage>
</organism>
<gene>
    <name evidence="1" type="ORF">MSAN_02273600</name>
</gene>
<protein>
    <submittedName>
        <fullName evidence="1">Uncharacterized protein</fullName>
    </submittedName>
</protein>
<keyword evidence="2" id="KW-1185">Reference proteome</keyword>
<dbReference type="Proteomes" id="UP000623467">
    <property type="component" value="Unassembled WGS sequence"/>
</dbReference>